<evidence type="ECO:0000259" key="4">
    <source>
        <dbReference type="PROSITE" id="PS01124"/>
    </source>
</evidence>
<dbReference type="GO" id="GO:0003700">
    <property type="term" value="F:DNA-binding transcription factor activity"/>
    <property type="evidence" value="ECO:0007669"/>
    <property type="project" value="InterPro"/>
</dbReference>
<evidence type="ECO:0000256" key="1">
    <source>
        <dbReference type="ARBA" id="ARBA00023015"/>
    </source>
</evidence>
<feature type="domain" description="HTH araC/xylS-type" evidence="4">
    <location>
        <begin position="161"/>
        <end position="259"/>
    </location>
</feature>
<dbReference type="Gene3D" id="2.60.120.10">
    <property type="entry name" value="Jelly Rolls"/>
    <property type="match status" value="1"/>
</dbReference>
<dbReference type="RefSeq" id="WP_052495118.1">
    <property type="nucleotide sequence ID" value="NZ_CP010537.1"/>
</dbReference>
<dbReference type="PANTHER" id="PTHR46796:SF10">
    <property type="entry name" value="TRANSCRIPTIONAL ACTIVATOR FEAR"/>
    <property type="match status" value="1"/>
</dbReference>
<dbReference type="Pfam" id="PF07883">
    <property type="entry name" value="Cupin_2"/>
    <property type="match status" value="1"/>
</dbReference>
<dbReference type="InterPro" id="IPR014710">
    <property type="entry name" value="RmlC-like_jellyroll"/>
</dbReference>
<dbReference type="OrthoDB" id="9809338at2"/>
<gene>
    <name evidence="5" type="ORF">RR42_s2386</name>
</gene>
<name>A0A0C4YLN2_9BURK</name>
<dbReference type="GO" id="GO:0043565">
    <property type="term" value="F:sequence-specific DNA binding"/>
    <property type="evidence" value="ECO:0007669"/>
    <property type="project" value="InterPro"/>
</dbReference>
<dbReference type="InterPro" id="IPR011051">
    <property type="entry name" value="RmlC_Cupin_sf"/>
</dbReference>
<sequence>MPPHDDDAVQLAQAGRPAPLVETRVYQPEREWHRHDYHQVLFGLDGACELEIGGHLHRLAPCGGLIVPAGERHDFLGLDGNRQLVLDMPPGSLALPAALMDRPTAFAITGGWSERVRRLATPPQAASSRQHHWQLAAALAADLAQALGLSGRAQPTHFPLARVDAYLRQHLDAPLRADQLAAQFGWSVRRFHTLFCDAFGDTPHRYQTRLRLDQAARLLADRAQPLADISLALGFPDQTTFTRSFTQRFGMPPGAWRAGLGMANIALPASR</sequence>
<dbReference type="KEGG" id="cbw:RR42_s2386"/>
<dbReference type="SUPFAM" id="SSF46689">
    <property type="entry name" value="Homeodomain-like"/>
    <property type="match status" value="2"/>
</dbReference>
<dbReference type="InterPro" id="IPR018062">
    <property type="entry name" value="HTH_AraC-typ_CS"/>
</dbReference>
<keyword evidence="6" id="KW-1185">Reference proteome</keyword>
<dbReference type="SUPFAM" id="SSF51182">
    <property type="entry name" value="RmlC-like cupins"/>
    <property type="match status" value="1"/>
</dbReference>
<dbReference type="InterPro" id="IPR018060">
    <property type="entry name" value="HTH_AraC"/>
</dbReference>
<organism evidence="5 6">
    <name type="scientific">Cupriavidus basilensis</name>
    <dbReference type="NCBI Taxonomy" id="68895"/>
    <lineage>
        <taxon>Bacteria</taxon>
        <taxon>Pseudomonadati</taxon>
        <taxon>Pseudomonadota</taxon>
        <taxon>Betaproteobacteria</taxon>
        <taxon>Burkholderiales</taxon>
        <taxon>Burkholderiaceae</taxon>
        <taxon>Cupriavidus</taxon>
    </lineage>
</organism>
<dbReference type="PANTHER" id="PTHR46796">
    <property type="entry name" value="HTH-TYPE TRANSCRIPTIONAL ACTIVATOR RHAS-RELATED"/>
    <property type="match status" value="1"/>
</dbReference>
<proteinExistence type="predicted"/>
<evidence type="ECO:0000256" key="3">
    <source>
        <dbReference type="ARBA" id="ARBA00023163"/>
    </source>
</evidence>
<keyword evidence="1" id="KW-0805">Transcription regulation</keyword>
<reference evidence="5 6" key="1">
    <citation type="journal article" date="2015" name="Genome Announc.">
        <title>Complete Genome Sequence of Cupriavidus basilensis 4G11, Isolated from the Oak Ridge Field Research Center Site.</title>
        <authorList>
            <person name="Ray J."/>
            <person name="Waters R.J."/>
            <person name="Skerker J.M."/>
            <person name="Kuehl J.V."/>
            <person name="Price M.N."/>
            <person name="Huang J."/>
            <person name="Chakraborty R."/>
            <person name="Arkin A.P."/>
            <person name="Deutschbauer A."/>
        </authorList>
    </citation>
    <scope>NUCLEOTIDE SEQUENCE [LARGE SCALE GENOMIC DNA]</scope>
    <source>
        <strain evidence="5">4G11</strain>
    </source>
</reference>
<dbReference type="PROSITE" id="PS00041">
    <property type="entry name" value="HTH_ARAC_FAMILY_1"/>
    <property type="match status" value="1"/>
</dbReference>
<dbReference type="STRING" id="68895.RR42_s2386"/>
<dbReference type="AlphaFoldDB" id="A0A0C4YLN2"/>
<dbReference type="InterPro" id="IPR013096">
    <property type="entry name" value="Cupin_2"/>
</dbReference>
<dbReference type="InterPro" id="IPR050204">
    <property type="entry name" value="AraC_XylS_family_regulators"/>
</dbReference>
<evidence type="ECO:0000313" key="6">
    <source>
        <dbReference type="Proteomes" id="UP000031843"/>
    </source>
</evidence>
<protein>
    <submittedName>
        <fullName evidence="5">Transcriptional regulator, AraC family</fullName>
    </submittedName>
</protein>
<dbReference type="EMBL" id="CP010537">
    <property type="protein sequence ID" value="AJG23968.1"/>
    <property type="molecule type" value="Genomic_DNA"/>
</dbReference>
<keyword evidence="3" id="KW-0804">Transcription</keyword>
<dbReference type="InterPro" id="IPR009057">
    <property type="entry name" value="Homeodomain-like_sf"/>
</dbReference>
<dbReference type="Pfam" id="PF12833">
    <property type="entry name" value="HTH_18"/>
    <property type="match status" value="1"/>
</dbReference>
<evidence type="ECO:0000256" key="2">
    <source>
        <dbReference type="ARBA" id="ARBA00023125"/>
    </source>
</evidence>
<dbReference type="SMART" id="SM00342">
    <property type="entry name" value="HTH_ARAC"/>
    <property type="match status" value="1"/>
</dbReference>
<keyword evidence="2" id="KW-0238">DNA-binding</keyword>
<dbReference type="Gene3D" id="1.10.10.60">
    <property type="entry name" value="Homeodomain-like"/>
    <property type="match status" value="1"/>
</dbReference>
<accession>A0A0C4YLN2</accession>
<dbReference type="Proteomes" id="UP000031843">
    <property type="component" value="Chromosome secondary"/>
</dbReference>
<evidence type="ECO:0000313" key="5">
    <source>
        <dbReference type="EMBL" id="AJG23968.1"/>
    </source>
</evidence>
<dbReference type="PROSITE" id="PS01124">
    <property type="entry name" value="HTH_ARAC_FAMILY_2"/>
    <property type="match status" value="1"/>
</dbReference>